<feature type="chain" id="PRO_5044854483" description="Glutathione synthase" evidence="1">
    <location>
        <begin position="21"/>
        <end position="867"/>
    </location>
</feature>
<dbReference type="InterPro" id="IPR014049">
    <property type="entry name" value="Glutathione_synthase_N_euk"/>
</dbReference>
<dbReference type="Gene3D" id="3.30.1490.50">
    <property type="match status" value="1"/>
</dbReference>
<dbReference type="PANTHER" id="PTHR11130:SF0">
    <property type="entry name" value="GLUTATHIONE SYNTHETASE"/>
    <property type="match status" value="1"/>
</dbReference>
<protein>
    <recommendedName>
        <fullName evidence="4">Glutathione synthase</fullName>
    </recommendedName>
</protein>
<evidence type="ECO:0008006" key="4">
    <source>
        <dbReference type="Google" id="ProtNLM"/>
    </source>
</evidence>
<dbReference type="InterPro" id="IPR014709">
    <property type="entry name" value="Glutathione_synthase_C_euk"/>
</dbReference>
<comment type="caution">
    <text evidence="2">The sequence shown here is derived from an EMBL/GenBank/DDBJ whole genome shotgun (WGS) entry which is preliminary data.</text>
</comment>
<dbReference type="InterPro" id="IPR014042">
    <property type="entry name" value="Glutathione_synthase_a-hlx"/>
</dbReference>
<name>A0ABD2JC40_9BILA</name>
<dbReference type="Gene3D" id="1.10.1080.10">
    <property type="entry name" value="Glutathione Synthetase, Chain A, domain 3"/>
    <property type="match status" value="1"/>
</dbReference>
<dbReference type="InterPro" id="IPR005615">
    <property type="entry name" value="Glutathione_synthase"/>
</dbReference>
<reference evidence="2 3" key="1">
    <citation type="submission" date="2024-10" db="EMBL/GenBank/DDBJ databases">
        <authorList>
            <person name="Kim D."/>
        </authorList>
    </citation>
    <scope>NUCLEOTIDE SEQUENCE [LARGE SCALE GENOMIC DNA]</scope>
    <source>
        <strain evidence="2">BH-2024</strain>
    </source>
</reference>
<evidence type="ECO:0000313" key="2">
    <source>
        <dbReference type="EMBL" id="KAL3088173.1"/>
    </source>
</evidence>
<evidence type="ECO:0000256" key="1">
    <source>
        <dbReference type="SAM" id="SignalP"/>
    </source>
</evidence>
<dbReference type="PANTHER" id="PTHR11130">
    <property type="entry name" value="GLUTATHIONE SYNTHETASE"/>
    <property type="match status" value="1"/>
</dbReference>
<dbReference type="Gene3D" id="3.40.50.1760">
    <property type="entry name" value="Glutathione synthase, substrate-binding domain superfamily, eukaryotic"/>
    <property type="match status" value="1"/>
</dbReference>
<gene>
    <name evidence="2" type="ORF">niasHT_026249</name>
</gene>
<keyword evidence="3" id="KW-1185">Reference proteome</keyword>
<dbReference type="Proteomes" id="UP001620626">
    <property type="component" value="Unassembled WGS sequence"/>
</dbReference>
<dbReference type="Gene3D" id="3.30.1490.80">
    <property type="match status" value="1"/>
</dbReference>
<dbReference type="SUPFAM" id="SSF56059">
    <property type="entry name" value="Glutathione synthetase ATP-binding domain-like"/>
    <property type="match status" value="1"/>
</dbReference>
<dbReference type="Gene3D" id="3.30.470.20">
    <property type="entry name" value="ATP-grasp fold, B domain"/>
    <property type="match status" value="1"/>
</dbReference>
<feature type="signal peptide" evidence="1">
    <location>
        <begin position="1"/>
        <end position="20"/>
    </location>
</feature>
<dbReference type="InterPro" id="IPR037013">
    <property type="entry name" value="GSH-S_sub-bd_sf"/>
</dbReference>
<proteinExistence type="predicted"/>
<dbReference type="EMBL" id="JBICBT010001004">
    <property type="protein sequence ID" value="KAL3088173.1"/>
    <property type="molecule type" value="Genomic_DNA"/>
</dbReference>
<keyword evidence="1" id="KW-0732">Signal</keyword>
<dbReference type="AlphaFoldDB" id="A0ABD2JC40"/>
<organism evidence="2 3">
    <name type="scientific">Heterodera trifolii</name>
    <dbReference type="NCBI Taxonomy" id="157864"/>
    <lineage>
        <taxon>Eukaryota</taxon>
        <taxon>Metazoa</taxon>
        <taxon>Ecdysozoa</taxon>
        <taxon>Nematoda</taxon>
        <taxon>Chromadorea</taxon>
        <taxon>Rhabditida</taxon>
        <taxon>Tylenchina</taxon>
        <taxon>Tylenchomorpha</taxon>
        <taxon>Tylenchoidea</taxon>
        <taxon>Heteroderidae</taxon>
        <taxon>Heteroderinae</taxon>
        <taxon>Heterodera</taxon>
    </lineage>
</organism>
<accession>A0ABD2JC40</accession>
<sequence>MNILFLFAICFVFLPPLIEGTKNLEDIPSGSTNNEATEEDAQQKDEQFLMYQIFGAQEWALANGLITQPGRFAPVTHVPFSLFPSPFPRALFYKAVDVQKSLQLLYFRAMRDFDFLKEMHRNIIETNEEFRQMVDLSEKCYKNGHKQPLTLFCQRADYMTHQTFIFLVEVNAGPIGGRGASSRVSMLHQHVLSMANSDISPAALPPNHTDTMVAKALHMAWNKFGNREAVILFLYITPVDPRFLESRQVANEVERISNGQTKCVFLLLSEAVKRLTRHPENFSLILDGQILVAVVDHCYSSVRQTPHQVEFIFEIIRRSTAIQNSFYLGLAHTKRMQQLFTMPGVVERFFPRPEEAHMVKAIREVLTKSWSIGEGDEEAEEIIKKVKMNPENYVMKWNECGNINLSQYIFFGKEMVEKLEGMSNFERNNFIIMEKLKPAQVKNHFIFPDSAHLNVAATPELGIFGCLLGNIEDGTVLQQFSGEAHQMKTKLASENEGGIWKGKSVYDSPLLVNLQIIFPLFDRSQLGLKLALLSPRFNALVDKHFDSKSELTLWRETRIEKGDGSVPKLSVRIDGKFVGFPLPDRPMPDKIRFKNLQIEYIDYSVIAFLRANHQIFDKGIKLDLHLPYVRAKNDQPICTVFADEIWPIFAPTIRNLNFCDGLDLEDLRRHTSPSILTDHNINSIDSSALLPDVIADDGPNATAGQALSKWLNTPRKDGKPKQLSCRDLSEPPHIEWINGFKEAFLHATTTTSSASYIIRLEDFEPAGNKSFELINERTNEMLTFIAETSDRWEALPFGRRTRGRMNELRDGYIDRYLTRAKEAIRQDRTKLKRVTTFFVCPTDMQQGVRDASGCNISSTPGSFPIKK</sequence>
<evidence type="ECO:0000313" key="3">
    <source>
        <dbReference type="Proteomes" id="UP001620626"/>
    </source>
</evidence>
<dbReference type="Pfam" id="PF03917">
    <property type="entry name" value="GSH_synth_ATP"/>
    <property type="match status" value="1"/>
</dbReference>